<keyword evidence="3 5" id="KW-1133">Transmembrane helix</keyword>
<dbReference type="InterPro" id="IPR012919">
    <property type="entry name" value="SUN_dom"/>
</dbReference>
<evidence type="ECO:0000256" key="2">
    <source>
        <dbReference type="ARBA" id="ARBA00022692"/>
    </source>
</evidence>
<proteinExistence type="predicted"/>
<dbReference type="InterPro" id="IPR008979">
    <property type="entry name" value="Galactose-bd-like_sf"/>
</dbReference>
<dbReference type="SUPFAM" id="SSF49785">
    <property type="entry name" value="Galactose-binding domain-like"/>
    <property type="match status" value="1"/>
</dbReference>
<dbReference type="AlphaFoldDB" id="A0A8K0H9Z5"/>
<evidence type="ECO:0000256" key="5">
    <source>
        <dbReference type="SAM" id="Phobius"/>
    </source>
</evidence>
<evidence type="ECO:0000256" key="1">
    <source>
        <dbReference type="ARBA" id="ARBA00004370"/>
    </source>
</evidence>
<evidence type="ECO:0000256" key="4">
    <source>
        <dbReference type="ARBA" id="ARBA00023136"/>
    </source>
</evidence>
<dbReference type="GO" id="GO:0016020">
    <property type="term" value="C:membrane"/>
    <property type="evidence" value="ECO:0007669"/>
    <property type="project" value="UniProtKB-SubCell"/>
</dbReference>
<comment type="caution">
    <text evidence="7">The sequence shown here is derived from an EMBL/GenBank/DDBJ whole genome shotgun (WGS) entry which is preliminary data.</text>
</comment>
<feature type="transmembrane region" description="Helical" evidence="5">
    <location>
        <begin position="599"/>
        <end position="617"/>
    </location>
</feature>
<dbReference type="PANTHER" id="PTHR12953">
    <property type="entry name" value="MEMBRANE PROTEIN CH1 RELATED"/>
    <property type="match status" value="1"/>
</dbReference>
<dbReference type="Proteomes" id="UP000796880">
    <property type="component" value="Unassembled WGS sequence"/>
</dbReference>
<dbReference type="GO" id="GO:0005737">
    <property type="term" value="C:cytoplasm"/>
    <property type="evidence" value="ECO:0007669"/>
    <property type="project" value="TreeGrafter"/>
</dbReference>
<keyword evidence="2 5" id="KW-0812">Transmembrane</keyword>
<keyword evidence="4 5" id="KW-0472">Membrane</keyword>
<sequence>MKKPRNASLYAKCRINDKDINSAKLNSNKKGKSFYELSLSLIFSLWCLVFLFYSKLGLGHGNEGNISPNDRSAVCPSLSNGQLCNHVYTYVETSSNNHTNGLQSEFNKSASCNNTSFRHSNASSKCSLPETSSIEEVIWNVLGYTALVCDVQQPEEKQKSLEREQLLNGRTLHPTYLNFDEFRNITRQEKGQRVPNQLVNITHRHEPDGTEYNYASASKGAKVVAHNKEAKGASNILGKDHDKYLRNPCSVGGKFVVIELADETLVDAVKIANFEHYSSNFKEFELSGSSSYPAETWTPLGNFVAANVKHAQTFKLPEPKWVRYLKLTLLSHYGSEFYCTLSVVEVYGVDAIERMLEDLIVASAEPVTNKLPEPNSTAMPALKPDVVPVDKGAEVQSGTHTAGVGIENIDDAQPNVGVAKNPVVTVKIPDPVMEVRQQANGRIPSDTVLKILMQKVRSLELNLSVLEDFIKELNKRQREVFPELDSELMRILTLLEKSKTEMKDLLGWKEITQQRITDLESWKTSVSNQLDVLVKENILLRLDVEKIVNDQASLESKELAVLSVSLFFVCFAVLKLITVQVFSFFRASQTDKACRTSRGWVLILVSSSMTIFLTFIYH</sequence>
<dbReference type="OrthoDB" id="266334at2759"/>
<evidence type="ECO:0000256" key="3">
    <source>
        <dbReference type="ARBA" id="ARBA00022989"/>
    </source>
</evidence>
<evidence type="ECO:0000259" key="6">
    <source>
        <dbReference type="PROSITE" id="PS51469"/>
    </source>
</evidence>
<dbReference type="InterPro" id="IPR045120">
    <property type="entry name" value="Suco/Slp1-like"/>
</dbReference>
<feature type="transmembrane region" description="Helical" evidence="5">
    <location>
        <begin position="559"/>
        <end position="578"/>
    </location>
</feature>
<feature type="transmembrane region" description="Helical" evidence="5">
    <location>
        <begin position="34"/>
        <end position="53"/>
    </location>
</feature>
<name>A0A8K0H9Z5_9ROSA</name>
<accession>A0A8K0H9Z5</accession>
<gene>
    <name evidence="7" type="ORF">FNV43_RR09439</name>
</gene>
<keyword evidence="8" id="KW-1185">Reference proteome</keyword>
<dbReference type="GO" id="GO:0034975">
    <property type="term" value="P:protein folding in endoplasmic reticulum"/>
    <property type="evidence" value="ECO:0007669"/>
    <property type="project" value="TreeGrafter"/>
</dbReference>
<dbReference type="EMBL" id="VOIH02000004">
    <property type="protein sequence ID" value="KAF3448726.1"/>
    <property type="molecule type" value="Genomic_DNA"/>
</dbReference>
<evidence type="ECO:0000313" key="8">
    <source>
        <dbReference type="Proteomes" id="UP000796880"/>
    </source>
</evidence>
<feature type="domain" description="SUN" evidence="6">
    <location>
        <begin position="191"/>
        <end position="351"/>
    </location>
</feature>
<comment type="subcellular location">
    <subcellularLocation>
        <location evidence="1">Membrane</location>
    </subcellularLocation>
</comment>
<dbReference type="Gene3D" id="2.60.120.260">
    <property type="entry name" value="Galactose-binding domain-like"/>
    <property type="match status" value="1"/>
</dbReference>
<evidence type="ECO:0000313" key="7">
    <source>
        <dbReference type="EMBL" id="KAF3448726.1"/>
    </source>
</evidence>
<reference evidence="7" key="1">
    <citation type="submission" date="2020-03" db="EMBL/GenBank/DDBJ databases">
        <title>A high-quality chromosome-level genome assembly of a woody plant with both climbing and erect habits, Rhamnella rubrinervis.</title>
        <authorList>
            <person name="Lu Z."/>
            <person name="Yang Y."/>
            <person name="Zhu X."/>
            <person name="Sun Y."/>
        </authorList>
    </citation>
    <scope>NUCLEOTIDE SEQUENCE</scope>
    <source>
        <strain evidence="7">BYM</strain>
        <tissue evidence="7">Leaf</tissue>
    </source>
</reference>
<protein>
    <recommendedName>
        <fullName evidence="6">SUN domain-containing protein</fullName>
    </recommendedName>
</protein>
<dbReference type="PANTHER" id="PTHR12953:SF3">
    <property type="entry name" value="SUN DOMAIN-CONTAINING PROTEIN 5"/>
    <property type="match status" value="1"/>
</dbReference>
<dbReference type="Pfam" id="PF07738">
    <property type="entry name" value="Sad1_UNC"/>
    <property type="match status" value="1"/>
</dbReference>
<organism evidence="7 8">
    <name type="scientific">Rhamnella rubrinervis</name>
    <dbReference type="NCBI Taxonomy" id="2594499"/>
    <lineage>
        <taxon>Eukaryota</taxon>
        <taxon>Viridiplantae</taxon>
        <taxon>Streptophyta</taxon>
        <taxon>Embryophyta</taxon>
        <taxon>Tracheophyta</taxon>
        <taxon>Spermatophyta</taxon>
        <taxon>Magnoliopsida</taxon>
        <taxon>eudicotyledons</taxon>
        <taxon>Gunneridae</taxon>
        <taxon>Pentapetalae</taxon>
        <taxon>rosids</taxon>
        <taxon>fabids</taxon>
        <taxon>Rosales</taxon>
        <taxon>Rhamnaceae</taxon>
        <taxon>rhamnoid group</taxon>
        <taxon>Rhamneae</taxon>
        <taxon>Rhamnella</taxon>
    </lineage>
</organism>
<dbReference type="PROSITE" id="PS51469">
    <property type="entry name" value="SUN"/>
    <property type="match status" value="1"/>
</dbReference>